<protein>
    <submittedName>
        <fullName evidence="6">Laminin N-terminal domain-containing protein</fullName>
    </submittedName>
</protein>
<keyword evidence="5" id="KW-1185">Reference proteome</keyword>
<evidence type="ECO:0000259" key="4">
    <source>
        <dbReference type="PROSITE" id="PS51117"/>
    </source>
</evidence>
<proteinExistence type="predicted"/>
<dbReference type="AlphaFoldDB" id="A0A914L9M0"/>
<evidence type="ECO:0000256" key="1">
    <source>
        <dbReference type="ARBA" id="ARBA00023157"/>
    </source>
</evidence>
<organism evidence="5 6">
    <name type="scientific">Meloidogyne incognita</name>
    <name type="common">Southern root-knot nematode worm</name>
    <name type="synonym">Oxyuris incognita</name>
    <dbReference type="NCBI Taxonomy" id="6306"/>
    <lineage>
        <taxon>Eukaryota</taxon>
        <taxon>Metazoa</taxon>
        <taxon>Ecdysozoa</taxon>
        <taxon>Nematoda</taxon>
        <taxon>Chromadorea</taxon>
        <taxon>Rhabditida</taxon>
        <taxon>Tylenchina</taxon>
        <taxon>Tylenchomorpha</taxon>
        <taxon>Tylenchoidea</taxon>
        <taxon>Meloidogynidae</taxon>
        <taxon>Meloidogyninae</taxon>
        <taxon>Meloidogyne</taxon>
        <taxon>Meloidogyne incognita group</taxon>
    </lineage>
</organism>
<evidence type="ECO:0000256" key="2">
    <source>
        <dbReference type="ARBA" id="ARBA00023292"/>
    </source>
</evidence>
<keyword evidence="2" id="KW-0424">Laminin EGF-like domain</keyword>
<dbReference type="WBParaSite" id="Minc3s00342g10594">
    <property type="protein sequence ID" value="Minc3s00342g10594"/>
    <property type="gene ID" value="Minc3s00342g10594"/>
</dbReference>
<evidence type="ECO:0000313" key="6">
    <source>
        <dbReference type="WBParaSite" id="Minc3s00342g10594"/>
    </source>
</evidence>
<keyword evidence="1" id="KW-1015">Disulfide bond</keyword>
<name>A0A914L9M0_MELIC</name>
<dbReference type="InterPro" id="IPR008211">
    <property type="entry name" value="Laminin_N"/>
</dbReference>
<sequence length="80" mass="9042">MAKISSSFFTLFYCFLFNFVPIWTAYFSQFSSLRQPDRDPCYDSAGRPVRCVPDFINAAFGKPIVASSTCGTNGKPSRYF</sequence>
<evidence type="ECO:0000256" key="3">
    <source>
        <dbReference type="SAM" id="Phobius"/>
    </source>
</evidence>
<feature type="transmembrane region" description="Helical" evidence="3">
    <location>
        <begin position="6"/>
        <end position="28"/>
    </location>
</feature>
<evidence type="ECO:0000313" key="5">
    <source>
        <dbReference type="Proteomes" id="UP000887563"/>
    </source>
</evidence>
<dbReference type="Gene3D" id="2.60.120.260">
    <property type="entry name" value="Galactose-binding domain-like"/>
    <property type="match status" value="1"/>
</dbReference>
<keyword evidence="3" id="KW-0472">Membrane</keyword>
<accession>A0A914L9M0</accession>
<dbReference type="PROSITE" id="PS51117">
    <property type="entry name" value="LAMININ_NTER"/>
    <property type="match status" value="1"/>
</dbReference>
<keyword evidence="3" id="KW-0812">Transmembrane</keyword>
<feature type="domain" description="Laminin N-terminal" evidence="4">
    <location>
        <begin position="47"/>
        <end position="80"/>
    </location>
</feature>
<reference evidence="6" key="1">
    <citation type="submission" date="2022-11" db="UniProtKB">
        <authorList>
            <consortium name="WormBaseParasite"/>
        </authorList>
    </citation>
    <scope>IDENTIFICATION</scope>
</reference>
<dbReference type="Proteomes" id="UP000887563">
    <property type="component" value="Unplaced"/>
</dbReference>
<keyword evidence="3" id="KW-1133">Transmembrane helix</keyword>